<feature type="transmembrane region" description="Helical" evidence="9">
    <location>
        <begin position="202"/>
        <end position="227"/>
    </location>
</feature>
<comment type="subcellular location">
    <subcellularLocation>
        <location evidence="2">Endomembrane system</location>
    </subcellularLocation>
    <subcellularLocation>
        <location evidence="1">Membrane</location>
        <topology evidence="1">Multi-pass membrane protein</topology>
    </subcellularLocation>
</comment>
<evidence type="ECO:0000256" key="6">
    <source>
        <dbReference type="ARBA" id="ARBA00023136"/>
    </source>
</evidence>
<evidence type="ECO:0000256" key="2">
    <source>
        <dbReference type="ARBA" id="ARBA00004308"/>
    </source>
</evidence>
<sequence length="385" mass="40915">MTSTTTTSTALVKMLQSPAGAAAGKAMGELCVSGVIGAGCVTQKLITQEMVRALSRAIYTILLPCFIGTNILKTVSSQGGKLSRSSLCVPLVAVAQSALLFLLAKHILIPLFGLDPDSDEGKVLSVTCCFGNAGVLPFVFAESMFRDNASLLQRAYSQVSFFSVGWSPFFWSFVPKVLQISKKQDSNQNDNLLQRILQESKVFFPPPVMGVVVGLLLGLTPLSPLLLSLDAETKAPLAVVYNSFQNLGKAASPLAVLVLTCSLAFGAGKKLENGTTTSRAAFFQKWACVSVARFLVSPLVMLGILKALFAVHLIGSPQEEPMLWFVCLLQSIMPPAQNSVVLLQVAGKSEEASQMAKFLFSIYATSMIPIVGLVTASLDSLGIAP</sequence>
<keyword evidence="11" id="KW-1185">Reference proteome</keyword>
<dbReference type="OrthoDB" id="191139at2759"/>
<reference evidence="10" key="1">
    <citation type="submission" date="2020-06" db="EMBL/GenBank/DDBJ databases">
        <authorList>
            <consortium name="Plant Systems Biology data submission"/>
        </authorList>
    </citation>
    <scope>NUCLEOTIDE SEQUENCE</scope>
    <source>
        <strain evidence="10">D6</strain>
    </source>
</reference>
<dbReference type="GO" id="GO:0055085">
    <property type="term" value="P:transmembrane transport"/>
    <property type="evidence" value="ECO:0007669"/>
    <property type="project" value="InterPro"/>
</dbReference>
<evidence type="ECO:0000256" key="5">
    <source>
        <dbReference type="ARBA" id="ARBA00022989"/>
    </source>
</evidence>
<dbReference type="EMBL" id="CAICTM010002297">
    <property type="protein sequence ID" value="CAB9528711.1"/>
    <property type="molecule type" value="Genomic_DNA"/>
</dbReference>
<feature type="transmembrane region" description="Helical" evidence="9">
    <location>
        <begin position="155"/>
        <end position="174"/>
    </location>
</feature>
<dbReference type="InterPro" id="IPR004776">
    <property type="entry name" value="Mem_transp_PIN-like"/>
</dbReference>
<dbReference type="GO" id="GO:0016020">
    <property type="term" value="C:membrane"/>
    <property type="evidence" value="ECO:0007669"/>
    <property type="project" value="UniProtKB-SubCell"/>
</dbReference>
<name>A0A9N8EWU7_9STRA</name>
<evidence type="ECO:0000256" key="3">
    <source>
        <dbReference type="ARBA" id="ARBA00022448"/>
    </source>
</evidence>
<evidence type="ECO:0000256" key="9">
    <source>
        <dbReference type="SAM" id="Phobius"/>
    </source>
</evidence>
<protein>
    <submittedName>
        <fullName evidence="10">Uncharacterized protein</fullName>
    </submittedName>
</protein>
<dbReference type="PANTHER" id="PTHR31651:SF36">
    <property type="entry name" value="AUXIN EFFLUX CARRIER FAMILY PROTEIN"/>
    <property type="match status" value="1"/>
</dbReference>
<gene>
    <name evidence="10" type="ORF">SEMRO_2299_G322450.1</name>
</gene>
<evidence type="ECO:0000256" key="7">
    <source>
        <dbReference type="ARBA" id="ARBA00025100"/>
    </source>
</evidence>
<feature type="transmembrane region" description="Helical" evidence="9">
    <location>
        <begin position="358"/>
        <end position="378"/>
    </location>
</feature>
<evidence type="ECO:0000256" key="8">
    <source>
        <dbReference type="ARBA" id="ARBA00025752"/>
    </source>
</evidence>
<keyword evidence="6 9" id="KW-0472">Membrane</keyword>
<dbReference type="InterPro" id="IPR045033">
    <property type="entry name" value="PILS1/3/4/5/7"/>
</dbReference>
<feature type="transmembrane region" description="Helical" evidence="9">
    <location>
        <begin position="57"/>
        <end position="75"/>
    </location>
</feature>
<keyword evidence="5 9" id="KW-1133">Transmembrane helix</keyword>
<dbReference type="GO" id="GO:0012505">
    <property type="term" value="C:endomembrane system"/>
    <property type="evidence" value="ECO:0007669"/>
    <property type="project" value="UniProtKB-SubCell"/>
</dbReference>
<dbReference type="Proteomes" id="UP001153069">
    <property type="component" value="Unassembled WGS sequence"/>
</dbReference>
<dbReference type="PANTHER" id="PTHR31651">
    <property type="match status" value="1"/>
</dbReference>
<feature type="transmembrane region" description="Helical" evidence="9">
    <location>
        <begin position="286"/>
        <end position="311"/>
    </location>
</feature>
<dbReference type="Pfam" id="PF03547">
    <property type="entry name" value="Mem_trans"/>
    <property type="match status" value="1"/>
</dbReference>
<keyword evidence="4 9" id="KW-0812">Transmembrane</keyword>
<keyword evidence="3" id="KW-0813">Transport</keyword>
<evidence type="ECO:0000313" key="10">
    <source>
        <dbReference type="EMBL" id="CAB9528711.1"/>
    </source>
</evidence>
<dbReference type="AlphaFoldDB" id="A0A9N8EWU7"/>
<feature type="transmembrane region" description="Helical" evidence="9">
    <location>
        <begin position="247"/>
        <end position="265"/>
    </location>
</feature>
<feature type="transmembrane region" description="Helical" evidence="9">
    <location>
        <begin position="87"/>
        <end position="109"/>
    </location>
</feature>
<evidence type="ECO:0000256" key="4">
    <source>
        <dbReference type="ARBA" id="ARBA00022692"/>
    </source>
</evidence>
<organism evidence="10 11">
    <name type="scientific">Seminavis robusta</name>
    <dbReference type="NCBI Taxonomy" id="568900"/>
    <lineage>
        <taxon>Eukaryota</taxon>
        <taxon>Sar</taxon>
        <taxon>Stramenopiles</taxon>
        <taxon>Ochrophyta</taxon>
        <taxon>Bacillariophyta</taxon>
        <taxon>Bacillariophyceae</taxon>
        <taxon>Bacillariophycidae</taxon>
        <taxon>Naviculales</taxon>
        <taxon>Naviculaceae</taxon>
        <taxon>Seminavis</taxon>
    </lineage>
</organism>
<evidence type="ECO:0000256" key="1">
    <source>
        <dbReference type="ARBA" id="ARBA00004141"/>
    </source>
</evidence>
<proteinExistence type="inferred from homology"/>
<accession>A0A9N8EWU7</accession>
<evidence type="ECO:0000313" key="11">
    <source>
        <dbReference type="Proteomes" id="UP001153069"/>
    </source>
</evidence>
<comment type="caution">
    <text evidence="10">The sequence shown here is derived from an EMBL/GenBank/DDBJ whole genome shotgun (WGS) entry which is preliminary data.</text>
</comment>
<feature type="transmembrane region" description="Helical" evidence="9">
    <location>
        <begin position="323"/>
        <end position="346"/>
    </location>
</feature>
<comment type="similarity">
    <text evidence="8">Belongs to the auxin efflux carrier (TC 2.A.69.2) family.</text>
</comment>
<comment type="function">
    <text evidence="7">Involved in cellular auxin homeostasis by regulating auxin metabolism. Regulates intracellular auxin accumulation at the endoplasmic reticulum and thus auxin availability for nuclear auxin signaling.</text>
</comment>